<dbReference type="OMA" id="CTNWIYG"/>
<sequence length="189" mass="22285">MANKGICDSRCQAFHVAMIKREEAGRIKWFLKNQQKLLDRLKITEAAKIIESPTRESHEQSSADNIRLKPLPNWRPFDPDDSIDMNIMRPIDPQIRALLYEDAPSFITAENYINKRLENIPEDRYFYPDCTTWLHGWRLSDYPPVPRTKVGQRNVTFREFYHPKISSLQRDPDWYRPCLRAASSCDQDS</sequence>
<dbReference type="PANTHER" id="PTHR35826:SF1">
    <property type="entry name" value="PROTEIN ATP6V1FNB-LIKE"/>
    <property type="match status" value="1"/>
</dbReference>
<feature type="domain" description="Sperm microtubule inner protein 1 C-terminal" evidence="1">
    <location>
        <begin position="61"/>
        <end position="164"/>
    </location>
</feature>
<evidence type="ECO:0000313" key="3">
    <source>
        <dbReference type="Proteomes" id="UP000076502"/>
    </source>
</evidence>
<proteinExistence type="predicted"/>
<keyword evidence="3" id="KW-1185">Reference proteome</keyword>
<dbReference type="AlphaFoldDB" id="A0A154P9C3"/>
<protein>
    <recommendedName>
        <fullName evidence="1">Sperm microtubule inner protein 1 C-terminal domain-containing protein</fullName>
    </recommendedName>
</protein>
<dbReference type="PANTHER" id="PTHR35826">
    <property type="entry name" value="PROTEIN ATP6V1FNB-LIKE"/>
    <property type="match status" value="1"/>
</dbReference>
<gene>
    <name evidence="2" type="ORF">WN55_09057</name>
</gene>
<dbReference type="STRING" id="178035.A0A154P9C3"/>
<dbReference type="Pfam" id="PF22589">
    <property type="entry name" value="SPMIP1"/>
    <property type="match status" value="1"/>
</dbReference>
<dbReference type="OrthoDB" id="410807at2759"/>
<accession>A0A154P9C3</accession>
<organism evidence="2 3">
    <name type="scientific">Dufourea novaeangliae</name>
    <name type="common">Sweat bee</name>
    <dbReference type="NCBI Taxonomy" id="178035"/>
    <lineage>
        <taxon>Eukaryota</taxon>
        <taxon>Metazoa</taxon>
        <taxon>Ecdysozoa</taxon>
        <taxon>Arthropoda</taxon>
        <taxon>Hexapoda</taxon>
        <taxon>Insecta</taxon>
        <taxon>Pterygota</taxon>
        <taxon>Neoptera</taxon>
        <taxon>Endopterygota</taxon>
        <taxon>Hymenoptera</taxon>
        <taxon>Apocrita</taxon>
        <taxon>Aculeata</taxon>
        <taxon>Apoidea</taxon>
        <taxon>Anthophila</taxon>
        <taxon>Halictidae</taxon>
        <taxon>Rophitinae</taxon>
        <taxon>Dufourea</taxon>
    </lineage>
</organism>
<dbReference type="InterPro" id="IPR054323">
    <property type="entry name" value="SPMIP1_C"/>
</dbReference>
<dbReference type="EMBL" id="KQ434839">
    <property type="protein sequence ID" value="KZC07994.1"/>
    <property type="molecule type" value="Genomic_DNA"/>
</dbReference>
<name>A0A154P9C3_DUFNO</name>
<dbReference type="Proteomes" id="UP000076502">
    <property type="component" value="Unassembled WGS sequence"/>
</dbReference>
<reference evidence="2 3" key="1">
    <citation type="submission" date="2015-07" db="EMBL/GenBank/DDBJ databases">
        <title>The genome of Dufourea novaeangliae.</title>
        <authorList>
            <person name="Pan H."/>
            <person name="Kapheim K."/>
        </authorList>
    </citation>
    <scope>NUCLEOTIDE SEQUENCE [LARGE SCALE GENOMIC DNA]</scope>
    <source>
        <strain evidence="2">0120121106</strain>
        <tissue evidence="2">Whole body</tissue>
    </source>
</reference>
<evidence type="ECO:0000259" key="1">
    <source>
        <dbReference type="Pfam" id="PF22589"/>
    </source>
</evidence>
<evidence type="ECO:0000313" key="2">
    <source>
        <dbReference type="EMBL" id="KZC07994.1"/>
    </source>
</evidence>